<dbReference type="EMBL" id="JALAZD010000001">
    <property type="protein sequence ID" value="MCI0127259.1"/>
    <property type="molecule type" value="Genomic_DNA"/>
</dbReference>
<protein>
    <submittedName>
        <fullName evidence="9">Efflux RND transporter periplasmic adaptor subunit</fullName>
    </submittedName>
</protein>
<dbReference type="GO" id="GO:1990281">
    <property type="term" value="C:efflux pump complex"/>
    <property type="evidence" value="ECO:0007669"/>
    <property type="project" value="TreeGrafter"/>
</dbReference>
<dbReference type="SUPFAM" id="SSF111369">
    <property type="entry name" value="HlyD-like secretion proteins"/>
    <property type="match status" value="1"/>
</dbReference>
<evidence type="ECO:0000256" key="2">
    <source>
        <dbReference type="ARBA" id="ARBA00009477"/>
    </source>
</evidence>
<dbReference type="Gene3D" id="2.40.420.20">
    <property type="match status" value="1"/>
</dbReference>
<keyword evidence="5" id="KW-1133">Transmembrane helix</keyword>
<comment type="caution">
    <text evidence="9">The sequence shown here is derived from an EMBL/GenBank/DDBJ whole genome shotgun (WGS) entry which is preliminary data.</text>
</comment>
<keyword evidence="5" id="KW-0472">Membrane</keyword>
<accession>A0AA41UDF0</accession>
<feature type="domain" description="CusB-like beta-barrel" evidence="7">
    <location>
        <begin position="230"/>
        <end position="299"/>
    </location>
</feature>
<dbReference type="PANTHER" id="PTHR30469">
    <property type="entry name" value="MULTIDRUG RESISTANCE PROTEIN MDTA"/>
    <property type="match status" value="1"/>
</dbReference>
<dbReference type="Gene3D" id="1.10.287.470">
    <property type="entry name" value="Helix hairpin bin"/>
    <property type="match status" value="1"/>
</dbReference>
<name>A0AA41UDF0_9HYPH</name>
<dbReference type="InterPro" id="IPR058625">
    <property type="entry name" value="MdtA-like_BSH"/>
</dbReference>
<dbReference type="InterPro" id="IPR058627">
    <property type="entry name" value="MdtA-like_C"/>
</dbReference>
<dbReference type="InterPro" id="IPR006143">
    <property type="entry name" value="RND_pump_MFP"/>
</dbReference>
<feature type="domain" description="Multidrug resistance protein MdtA-like C-terminal permuted SH3" evidence="8">
    <location>
        <begin position="307"/>
        <end position="367"/>
    </location>
</feature>
<organism evidence="9 10">
    <name type="scientific">Paradevosia shaoguanensis</name>
    <dbReference type="NCBI Taxonomy" id="1335043"/>
    <lineage>
        <taxon>Bacteria</taxon>
        <taxon>Pseudomonadati</taxon>
        <taxon>Pseudomonadota</taxon>
        <taxon>Alphaproteobacteria</taxon>
        <taxon>Hyphomicrobiales</taxon>
        <taxon>Devosiaceae</taxon>
        <taxon>Paradevosia</taxon>
    </lineage>
</organism>
<dbReference type="Gene3D" id="2.40.50.100">
    <property type="match status" value="1"/>
</dbReference>
<feature type="domain" description="Multidrug resistance protein MdtA-like barrel-sandwich hybrid" evidence="6">
    <location>
        <begin position="81"/>
        <end position="222"/>
    </location>
</feature>
<keyword evidence="3" id="KW-0813">Transport</keyword>
<dbReference type="Gene3D" id="2.40.30.170">
    <property type="match status" value="1"/>
</dbReference>
<feature type="transmembrane region" description="Helical" evidence="5">
    <location>
        <begin position="16"/>
        <end position="34"/>
    </location>
</feature>
<keyword evidence="4" id="KW-0175">Coiled coil</keyword>
<dbReference type="Proteomes" id="UP001156140">
    <property type="component" value="Unassembled WGS sequence"/>
</dbReference>
<dbReference type="AlphaFoldDB" id="A0AA41UDF0"/>
<dbReference type="GO" id="GO:0015562">
    <property type="term" value="F:efflux transmembrane transporter activity"/>
    <property type="evidence" value="ECO:0007669"/>
    <property type="project" value="TreeGrafter"/>
</dbReference>
<evidence type="ECO:0000256" key="4">
    <source>
        <dbReference type="SAM" id="Coils"/>
    </source>
</evidence>
<keyword evidence="10" id="KW-1185">Reference proteome</keyword>
<dbReference type="RefSeq" id="WP_281735844.1">
    <property type="nucleotide sequence ID" value="NZ_JAKETQ010000001.1"/>
</dbReference>
<evidence type="ECO:0000256" key="5">
    <source>
        <dbReference type="SAM" id="Phobius"/>
    </source>
</evidence>
<gene>
    <name evidence="9" type="ORF">ML536_10520</name>
</gene>
<dbReference type="Pfam" id="PF25967">
    <property type="entry name" value="RND-MFP_C"/>
    <property type="match status" value="1"/>
</dbReference>
<proteinExistence type="inferred from homology"/>
<evidence type="ECO:0000256" key="1">
    <source>
        <dbReference type="ARBA" id="ARBA00004196"/>
    </source>
</evidence>
<comment type="similarity">
    <text evidence="2">Belongs to the membrane fusion protein (MFP) (TC 8.A.1) family.</text>
</comment>
<dbReference type="Pfam" id="PF25954">
    <property type="entry name" value="Beta-barrel_RND_2"/>
    <property type="match status" value="1"/>
</dbReference>
<dbReference type="Pfam" id="PF25917">
    <property type="entry name" value="BSH_RND"/>
    <property type="match status" value="1"/>
</dbReference>
<dbReference type="FunFam" id="2.40.30.170:FF:000010">
    <property type="entry name" value="Efflux RND transporter periplasmic adaptor subunit"/>
    <property type="match status" value="1"/>
</dbReference>
<evidence type="ECO:0000259" key="8">
    <source>
        <dbReference type="Pfam" id="PF25967"/>
    </source>
</evidence>
<dbReference type="NCBIfam" id="TIGR01730">
    <property type="entry name" value="RND_mfp"/>
    <property type="match status" value="1"/>
</dbReference>
<comment type="subcellular location">
    <subcellularLocation>
        <location evidence="1">Cell envelope</location>
    </subcellularLocation>
</comment>
<reference evidence="9" key="1">
    <citation type="submission" date="2022-03" db="EMBL/GenBank/DDBJ databases">
        <title>The complete genome sequence of a Methyloterrigena soli.</title>
        <authorList>
            <person name="Zi Z."/>
        </authorList>
    </citation>
    <scope>NUCLEOTIDE SEQUENCE</scope>
    <source>
        <strain evidence="9">M48</strain>
    </source>
</reference>
<evidence type="ECO:0000259" key="7">
    <source>
        <dbReference type="Pfam" id="PF25954"/>
    </source>
</evidence>
<evidence type="ECO:0000256" key="3">
    <source>
        <dbReference type="ARBA" id="ARBA00022448"/>
    </source>
</evidence>
<evidence type="ECO:0000259" key="6">
    <source>
        <dbReference type="Pfam" id="PF25917"/>
    </source>
</evidence>
<keyword evidence="5" id="KW-0812">Transmembrane</keyword>
<dbReference type="InterPro" id="IPR058792">
    <property type="entry name" value="Beta-barrel_RND_2"/>
</dbReference>
<sequence>MSATHEAPAPRKKSRWPWVVAILVVVALALFLYMRLKDRSVPEPEPAAARVMELNPVEITTLAPQLLEQTVKVTGTLAPERRADITPQVSGKLQTVNVRPGESVLAGQVIAQIDIRDLRLALNQQVANLNATKAQLTLARTQLDNAQALFDRGTGSKANLDSAQANVNALSAQTDALQTQVDTAERAIQNASITAPFAGIIASRSAEPGQSVTSGSPLVTLVDLSVMEVQAIAPLSDSASLKEGQRATLTVEGIPQQTFEASVDRISPVAIENTRSIPVFLTLKNPDGVFRGGMFTTGSIVVDEAKDALAVPLSALREDKQGDFVLAVADGKLVRQAVEKGRQWSTGNLVQILSGLKAGDVVVTGRLPELEPGTAVTIVGK</sequence>
<evidence type="ECO:0000313" key="10">
    <source>
        <dbReference type="Proteomes" id="UP001156140"/>
    </source>
</evidence>
<evidence type="ECO:0000313" key="9">
    <source>
        <dbReference type="EMBL" id="MCI0127259.1"/>
    </source>
</evidence>
<feature type="coiled-coil region" evidence="4">
    <location>
        <begin position="115"/>
        <end position="187"/>
    </location>
</feature>